<comment type="caution">
    <text evidence="3">The sequence shown here is derived from an EMBL/GenBank/DDBJ whole genome shotgun (WGS) entry which is preliminary data.</text>
</comment>
<evidence type="ECO:0000313" key="3">
    <source>
        <dbReference type="EMBL" id="MBB5335957.1"/>
    </source>
</evidence>
<sequence length="348" mass="39802">MRRYAPLAFIVCSIILILLAINTYWIYHTAADNSQQIMMTRSKITVYSTLPSQLAADIAADYEKSNNVKVNFVLLSQKELIDKIKNNTESLNGQADVFLASKDVLEQAAVKNILMAFSSEQEDVILKKFKDKTGLWIGIWYDPIVFCANRDYLQNAPYIPKTWQQLADTQNLRIGMTDFVASDIASDLFYALIKQYGEKDAFAILHKMHPKVVQYAKYLSTPVRMAGMNEVDISVAVQSEAIRYLNNNYPLTIIYPEDGTYYQLTGTALLKNAPNKAEANRFIKWLMGNEVQFCLQKNGIFFVPTNYSTLAYKIYAGKNLQLFSDKEPLAEEEKDRLLDKWVKTIRLK</sequence>
<dbReference type="EMBL" id="JACHFH010000010">
    <property type="protein sequence ID" value="MBB5335957.1"/>
    <property type="molecule type" value="Genomic_DNA"/>
</dbReference>
<dbReference type="SUPFAM" id="SSF53850">
    <property type="entry name" value="Periplasmic binding protein-like II"/>
    <property type="match status" value="1"/>
</dbReference>
<dbReference type="Gene3D" id="3.40.190.10">
    <property type="entry name" value="Periplasmic binding protein-like II"/>
    <property type="match status" value="2"/>
</dbReference>
<keyword evidence="2" id="KW-1133">Transmembrane helix</keyword>
<dbReference type="GO" id="GO:0030976">
    <property type="term" value="F:thiamine pyrophosphate binding"/>
    <property type="evidence" value="ECO:0007669"/>
    <property type="project" value="TreeGrafter"/>
</dbReference>
<keyword evidence="1" id="KW-0732">Signal</keyword>
<organism evidence="3 4">
    <name type="scientific">Pectinatus brassicae</name>
    <dbReference type="NCBI Taxonomy" id="862415"/>
    <lineage>
        <taxon>Bacteria</taxon>
        <taxon>Bacillati</taxon>
        <taxon>Bacillota</taxon>
        <taxon>Negativicutes</taxon>
        <taxon>Selenomonadales</taxon>
        <taxon>Selenomonadaceae</taxon>
        <taxon>Pectinatus</taxon>
    </lineage>
</organism>
<gene>
    <name evidence="3" type="ORF">HNR32_001101</name>
</gene>
<dbReference type="GO" id="GO:0030288">
    <property type="term" value="C:outer membrane-bounded periplasmic space"/>
    <property type="evidence" value="ECO:0007669"/>
    <property type="project" value="TreeGrafter"/>
</dbReference>
<protein>
    <submittedName>
        <fullName evidence="3">Iron(III) transport system substrate-binding protein</fullName>
    </submittedName>
</protein>
<feature type="transmembrane region" description="Helical" evidence="2">
    <location>
        <begin position="7"/>
        <end position="27"/>
    </location>
</feature>
<dbReference type="Proteomes" id="UP000559117">
    <property type="component" value="Unassembled WGS sequence"/>
</dbReference>
<keyword evidence="2" id="KW-0472">Membrane</keyword>
<dbReference type="PANTHER" id="PTHR30006:SF2">
    <property type="entry name" value="ABC TRANSPORTER SUBSTRATE-BINDING PROTEIN"/>
    <property type="match status" value="1"/>
</dbReference>
<accession>A0A840UJY7</accession>
<evidence type="ECO:0000256" key="1">
    <source>
        <dbReference type="ARBA" id="ARBA00022729"/>
    </source>
</evidence>
<dbReference type="InterPro" id="IPR006059">
    <property type="entry name" value="SBP"/>
</dbReference>
<dbReference type="PANTHER" id="PTHR30006">
    <property type="entry name" value="THIAMINE-BINDING PERIPLASMIC PROTEIN-RELATED"/>
    <property type="match status" value="1"/>
</dbReference>
<dbReference type="Pfam" id="PF13416">
    <property type="entry name" value="SBP_bac_8"/>
    <property type="match status" value="1"/>
</dbReference>
<evidence type="ECO:0000256" key="2">
    <source>
        <dbReference type="SAM" id="Phobius"/>
    </source>
</evidence>
<keyword evidence="2" id="KW-0812">Transmembrane</keyword>
<reference evidence="3 4" key="1">
    <citation type="submission" date="2020-08" db="EMBL/GenBank/DDBJ databases">
        <title>Genomic Encyclopedia of Type Strains, Phase IV (KMG-IV): sequencing the most valuable type-strain genomes for metagenomic binning, comparative biology and taxonomic classification.</title>
        <authorList>
            <person name="Goeker M."/>
        </authorList>
    </citation>
    <scope>NUCLEOTIDE SEQUENCE [LARGE SCALE GENOMIC DNA]</scope>
    <source>
        <strain evidence="3 4">DSM 24661</strain>
    </source>
</reference>
<keyword evidence="4" id="KW-1185">Reference proteome</keyword>
<dbReference type="AlphaFoldDB" id="A0A840UJY7"/>
<dbReference type="GO" id="GO:0015888">
    <property type="term" value="P:thiamine transport"/>
    <property type="evidence" value="ECO:0007669"/>
    <property type="project" value="TreeGrafter"/>
</dbReference>
<evidence type="ECO:0000313" key="4">
    <source>
        <dbReference type="Proteomes" id="UP000559117"/>
    </source>
</evidence>
<proteinExistence type="predicted"/>
<dbReference type="GO" id="GO:0030975">
    <property type="term" value="F:thiamine binding"/>
    <property type="evidence" value="ECO:0007669"/>
    <property type="project" value="TreeGrafter"/>
</dbReference>
<dbReference type="RefSeq" id="WP_183860441.1">
    <property type="nucleotide sequence ID" value="NZ_JACHFH010000010.1"/>
</dbReference>
<name>A0A840UJY7_9FIRM</name>